<dbReference type="EMBL" id="JACHXU010000011">
    <property type="protein sequence ID" value="MBB3207595.1"/>
    <property type="molecule type" value="Genomic_DNA"/>
</dbReference>
<dbReference type="AlphaFoldDB" id="A0A7W5H735"/>
<dbReference type="InterPro" id="IPR001179">
    <property type="entry name" value="PPIase_FKBP_dom"/>
</dbReference>
<feature type="signal peptide" evidence="7">
    <location>
        <begin position="1"/>
        <end position="22"/>
    </location>
</feature>
<dbReference type="GO" id="GO:0003755">
    <property type="term" value="F:peptidyl-prolyl cis-trans isomerase activity"/>
    <property type="evidence" value="ECO:0007669"/>
    <property type="project" value="UniProtKB-UniRule"/>
</dbReference>
<evidence type="ECO:0000256" key="5">
    <source>
        <dbReference type="PROSITE-ProRule" id="PRU00277"/>
    </source>
</evidence>
<dbReference type="PANTHER" id="PTHR43811">
    <property type="entry name" value="FKBP-TYPE PEPTIDYL-PROLYL CIS-TRANS ISOMERASE FKPA"/>
    <property type="match status" value="1"/>
</dbReference>
<dbReference type="Pfam" id="PF00254">
    <property type="entry name" value="FKBP_C"/>
    <property type="match status" value="1"/>
</dbReference>
<evidence type="ECO:0000256" key="1">
    <source>
        <dbReference type="ARBA" id="ARBA00000971"/>
    </source>
</evidence>
<dbReference type="FunFam" id="3.10.50.40:FF:000006">
    <property type="entry name" value="Peptidyl-prolyl cis-trans isomerase"/>
    <property type="match status" value="1"/>
</dbReference>
<dbReference type="PROSITE" id="PS51257">
    <property type="entry name" value="PROKAR_LIPOPROTEIN"/>
    <property type="match status" value="1"/>
</dbReference>
<dbReference type="EC" id="5.2.1.8" evidence="6"/>
<evidence type="ECO:0000313" key="9">
    <source>
        <dbReference type="EMBL" id="MBB3207595.1"/>
    </source>
</evidence>
<proteinExistence type="inferred from homology"/>
<dbReference type="PROSITE" id="PS50059">
    <property type="entry name" value="FKBP_PPIASE"/>
    <property type="match status" value="1"/>
</dbReference>
<name>A0A7W5H735_9BACT</name>
<dbReference type="RefSeq" id="WP_246419896.1">
    <property type="nucleotide sequence ID" value="NZ_JACHXU010000011.1"/>
</dbReference>
<evidence type="ECO:0000256" key="2">
    <source>
        <dbReference type="ARBA" id="ARBA00006577"/>
    </source>
</evidence>
<reference evidence="9 10" key="1">
    <citation type="submission" date="2020-08" db="EMBL/GenBank/DDBJ databases">
        <title>Genomic Encyclopedia of Type Strains, Phase III (KMG-III): the genomes of soil and plant-associated and newly described type strains.</title>
        <authorList>
            <person name="Whitman W."/>
        </authorList>
    </citation>
    <scope>NUCLEOTIDE SEQUENCE [LARGE SCALE GENOMIC DNA]</scope>
    <source>
        <strain evidence="9 10">CECT 8075</strain>
    </source>
</reference>
<evidence type="ECO:0000256" key="7">
    <source>
        <dbReference type="SAM" id="SignalP"/>
    </source>
</evidence>
<comment type="caution">
    <text evidence="9">The sequence shown here is derived from an EMBL/GenBank/DDBJ whole genome shotgun (WGS) entry which is preliminary data.</text>
</comment>
<accession>A0A7W5H735</accession>
<comment type="catalytic activity">
    <reaction evidence="1 5 6">
        <text>[protein]-peptidylproline (omega=180) = [protein]-peptidylproline (omega=0)</text>
        <dbReference type="Rhea" id="RHEA:16237"/>
        <dbReference type="Rhea" id="RHEA-COMP:10747"/>
        <dbReference type="Rhea" id="RHEA-COMP:10748"/>
        <dbReference type="ChEBI" id="CHEBI:83833"/>
        <dbReference type="ChEBI" id="CHEBI:83834"/>
        <dbReference type="EC" id="5.2.1.8"/>
    </reaction>
</comment>
<sequence length="150" mass="16269">MNRSLSLLVVLMLFLSVGCSPSQRDGRPGPEDADAPKEFTTTESGLKYKILRKGSGDYPRAQSFVTVDYAGWLDSGAEFDSSYGRREATKFNLSSVIPGWTEGLQLVNEGGMIELEIPSELGYGPMGMPGSIPPNATLHFKVELHEVRGG</sequence>
<dbReference type="SUPFAM" id="SSF54534">
    <property type="entry name" value="FKBP-like"/>
    <property type="match status" value="1"/>
</dbReference>
<feature type="chain" id="PRO_5031143782" description="Peptidyl-prolyl cis-trans isomerase" evidence="7">
    <location>
        <begin position="23"/>
        <end position="150"/>
    </location>
</feature>
<dbReference type="InterPro" id="IPR046357">
    <property type="entry name" value="PPIase_dom_sf"/>
</dbReference>
<evidence type="ECO:0000313" key="10">
    <source>
        <dbReference type="Proteomes" id="UP000536179"/>
    </source>
</evidence>
<evidence type="ECO:0000259" key="8">
    <source>
        <dbReference type="PROSITE" id="PS50059"/>
    </source>
</evidence>
<dbReference type="Gene3D" id="3.10.50.40">
    <property type="match status" value="1"/>
</dbReference>
<keyword evidence="4 5" id="KW-0413">Isomerase</keyword>
<comment type="similarity">
    <text evidence="2 6">Belongs to the FKBP-type PPIase family.</text>
</comment>
<evidence type="ECO:0000256" key="4">
    <source>
        <dbReference type="ARBA" id="ARBA00023235"/>
    </source>
</evidence>
<organism evidence="9 10">
    <name type="scientific">Aporhodopirellula rubra</name>
    <dbReference type="NCBI Taxonomy" id="980271"/>
    <lineage>
        <taxon>Bacteria</taxon>
        <taxon>Pseudomonadati</taxon>
        <taxon>Planctomycetota</taxon>
        <taxon>Planctomycetia</taxon>
        <taxon>Pirellulales</taxon>
        <taxon>Pirellulaceae</taxon>
        <taxon>Aporhodopirellula</taxon>
    </lineage>
</organism>
<keyword evidence="10" id="KW-1185">Reference proteome</keyword>
<gene>
    <name evidence="9" type="ORF">FHS27_003420</name>
</gene>
<keyword evidence="7" id="KW-0732">Signal</keyword>
<dbReference type="Proteomes" id="UP000536179">
    <property type="component" value="Unassembled WGS sequence"/>
</dbReference>
<keyword evidence="3 5" id="KW-0697">Rotamase</keyword>
<feature type="domain" description="PPIase FKBP-type" evidence="8">
    <location>
        <begin position="62"/>
        <end position="148"/>
    </location>
</feature>
<evidence type="ECO:0000256" key="6">
    <source>
        <dbReference type="RuleBase" id="RU003915"/>
    </source>
</evidence>
<dbReference type="PANTHER" id="PTHR43811:SF19">
    <property type="entry name" value="39 KDA FK506-BINDING NUCLEAR PROTEIN"/>
    <property type="match status" value="1"/>
</dbReference>
<evidence type="ECO:0000256" key="3">
    <source>
        <dbReference type="ARBA" id="ARBA00023110"/>
    </source>
</evidence>
<protein>
    <recommendedName>
        <fullName evidence="6">Peptidyl-prolyl cis-trans isomerase</fullName>
        <ecNumber evidence="6">5.2.1.8</ecNumber>
    </recommendedName>
</protein>